<evidence type="ECO:0000256" key="3">
    <source>
        <dbReference type="ARBA" id="ARBA00023159"/>
    </source>
</evidence>
<name>A0A8J7GAL7_9ACTN</name>
<keyword evidence="7" id="KW-0413">Isomerase</keyword>
<evidence type="ECO:0000313" key="7">
    <source>
        <dbReference type="EMBL" id="MBG6133841.1"/>
    </source>
</evidence>
<keyword evidence="8" id="KW-1185">Reference proteome</keyword>
<accession>A0A8J7GAL7</accession>
<evidence type="ECO:0000256" key="1">
    <source>
        <dbReference type="ARBA" id="ARBA00023015"/>
    </source>
</evidence>
<dbReference type="AlphaFoldDB" id="A0A8J7GAL7"/>
<evidence type="ECO:0000256" key="5">
    <source>
        <dbReference type="SAM" id="MobiDB-lite"/>
    </source>
</evidence>
<keyword evidence="2 7" id="KW-0238">DNA-binding</keyword>
<evidence type="ECO:0000259" key="6">
    <source>
        <dbReference type="PROSITE" id="PS01124"/>
    </source>
</evidence>
<evidence type="ECO:0000313" key="8">
    <source>
        <dbReference type="Proteomes" id="UP000622552"/>
    </source>
</evidence>
<dbReference type="InterPro" id="IPR018060">
    <property type="entry name" value="HTH_AraC"/>
</dbReference>
<reference evidence="7" key="1">
    <citation type="submission" date="2020-11" db="EMBL/GenBank/DDBJ databases">
        <title>Sequencing the genomes of 1000 actinobacteria strains.</title>
        <authorList>
            <person name="Klenk H.-P."/>
        </authorList>
    </citation>
    <scope>NUCLEOTIDE SEQUENCE</scope>
    <source>
        <strain evidence="7">DSM 45356</strain>
    </source>
</reference>
<dbReference type="InterPro" id="IPR018062">
    <property type="entry name" value="HTH_AraC-typ_CS"/>
</dbReference>
<dbReference type="EMBL" id="JADOUF010000001">
    <property type="protein sequence ID" value="MBG6133841.1"/>
    <property type="molecule type" value="Genomic_DNA"/>
</dbReference>
<dbReference type="GO" id="GO:0043565">
    <property type="term" value="F:sequence-specific DNA binding"/>
    <property type="evidence" value="ECO:0007669"/>
    <property type="project" value="InterPro"/>
</dbReference>
<dbReference type="InterPro" id="IPR050204">
    <property type="entry name" value="AraC_XylS_family_regulators"/>
</dbReference>
<evidence type="ECO:0000256" key="2">
    <source>
        <dbReference type="ARBA" id="ARBA00023125"/>
    </source>
</evidence>
<dbReference type="PANTHER" id="PTHR46796">
    <property type="entry name" value="HTH-TYPE TRANSCRIPTIONAL ACTIVATOR RHAS-RELATED"/>
    <property type="match status" value="1"/>
</dbReference>
<dbReference type="Proteomes" id="UP000622552">
    <property type="component" value="Unassembled WGS sequence"/>
</dbReference>
<dbReference type="InterPro" id="IPR003313">
    <property type="entry name" value="AraC-bd"/>
</dbReference>
<dbReference type="Pfam" id="PF12833">
    <property type="entry name" value="HTH_18"/>
    <property type="match status" value="1"/>
</dbReference>
<proteinExistence type="predicted"/>
<dbReference type="GO" id="GO:0016853">
    <property type="term" value="F:isomerase activity"/>
    <property type="evidence" value="ECO:0007669"/>
    <property type="project" value="UniProtKB-KW"/>
</dbReference>
<gene>
    <name evidence="7" type="ORF">IW245_000035</name>
</gene>
<evidence type="ECO:0000256" key="4">
    <source>
        <dbReference type="ARBA" id="ARBA00023163"/>
    </source>
</evidence>
<sequence>MRESAYLAPGARVPDTPDRSGADVDYADPGVWDRLGAALRGPWAPVVRPGGGQVLCEPAWSWRQRLPDFDLWCVLGGRGRATVSGERVDLAVGTVLLLRPQDTVHAEQDPQDRLTVSYQHFAYGSGDPAAFPDGLLPPRVLHLDDLASVRHLLPEVHQCLRQPGPDTAVRGTALLSTLLLKLHACAARTAGALAAPLDPRVATVVRWLREHPADRPDLADAAGHVGLSPVGFSRLFSAKTRTSFREFCVQVRVERACELLREGSFTVDRVARMLGYADRRLFVRQFRARIGTSPGAWRRDA</sequence>
<dbReference type="InterPro" id="IPR009057">
    <property type="entry name" value="Homeodomain-like_sf"/>
</dbReference>
<dbReference type="Gene3D" id="1.10.10.60">
    <property type="entry name" value="Homeodomain-like"/>
    <property type="match status" value="1"/>
</dbReference>
<organism evidence="7 8">
    <name type="scientific">Longispora fulva</name>
    <dbReference type="NCBI Taxonomy" id="619741"/>
    <lineage>
        <taxon>Bacteria</taxon>
        <taxon>Bacillati</taxon>
        <taxon>Actinomycetota</taxon>
        <taxon>Actinomycetes</taxon>
        <taxon>Micromonosporales</taxon>
        <taxon>Micromonosporaceae</taxon>
        <taxon>Longispora</taxon>
    </lineage>
</organism>
<dbReference type="SMART" id="SM00342">
    <property type="entry name" value="HTH_ARAC"/>
    <property type="match status" value="1"/>
</dbReference>
<keyword evidence="3" id="KW-0010">Activator</keyword>
<dbReference type="SUPFAM" id="SSF51215">
    <property type="entry name" value="Regulatory protein AraC"/>
    <property type="match status" value="1"/>
</dbReference>
<dbReference type="SUPFAM" id="SSF46689">
    <property type="entry name" value="Homeodomain-like"/>
    <property type="match status" value="2"/>
</dbReference>
<keyword evidence="4" id="KW-0804">Transcription</keyword>
<protein>
    <submittedName>
        <fullName evidence="7">AraC-like DNA-binding protein/mannose-6-phosphate isomerase-like protein (Cupin superfamily)</fullName>
    </submittedName>
</protein>
<feature type="domain" description="HTH araC/xylS-type" evidence="6">
    <location>
        <begin position="202"/>
        <end position="300"/>
    </location>
</feature>
<dbReference type="PROSITE" id="PS01124">
    <property type="entry name" value="HTH_ARAC_FAMILY_2"/>
    <property type="match status" value="1"/>
</dbReference>
<dbReference type="RefSeq" id="WP_197001154.1">
    <property type="nucleotide sequence ID" value="NZ_BONS01000032.1"/>
</dbReference>
<feature type="region of interest" description="Disordered" evidence="5">
    <location>
        <begin position="1"/>
        <end position="22"/>
    </location>
</feature>
<comment type="caution">
    <text evidence="7">The sequence shown here is derived from an EMBL/GenBank/DDBJ whole genome shotgun (WGS) entry which is preliminary data.</text>
</comment>
<dbReference type="PROSITE" id="PS00041">
    <property type="entry name" value="HTH_ARAC_FAMILY_1"/>
    <property type="match status" value="1"/>
</dbReference>
<keyword evidence="1" id="KW-0805">Transcription regulation</keyword>
<dbReference type="GO" id="GO:0003700">
    <property type="term" value="F:DNA-binding transcription factor activity"/>
    <property type="evidence" value="ECO:0007669"/>
    <property type="project" value="InterPro"/>
</dbReference>
<dbReference type="InterPro" id="IPR037923">
    <property type="entry name" value="HTH-like"/>
</dbReference>
<dbReference type="Pfam" id="PF02311">
    <property type="entry name" value="AraC_binding"/>
    <property type="match status" value="1"/>
</dbReference>